<dbReference type="CDD" id="cd07735">
    <property type="entry name" value="class_II_PDE_MBL-fold"/>
    <property type="match status" value="1"/>
</dbReference>
<feature type="chain" id="PRO_5011650612" evidence="5">
    <location>
        <begin position="23"/>
        <end position="320"/>
    </location>
</feature>
<dbReference type="PIRSF" id="PIRSF000962">
    <property type="entry name" value="Cyc_nuc_PDEase"/>
    <property type="match status" value="1"/>
</dbReference>
<dbReference type="GO" id="GO:0006198">
    <property type="term" value="P:cAMP catabolic process"/>
    <property type="evidence" value="ECO:0007669"/>
    <property type="project" value="UniProtKB-UniRule"/>
</dbReference>
<dbReference type="GO" id="GO:0047555">
    <property type="term" value="F:3',5'-cyclic-GMP phosphodiesterase activity"/>
    <property type="evidence" value="ECO:0007669"/>
    <property type="project" value="TreeGrafter"/>
</dbReference>
<organism evidence="6 7">
    <name type="scientific">Pedobacter hartonius</name>
    <dbReference type="NCBI Taxonomy" id="425514"/>
    <lineage>
        <taxon>Bacteria</taxon>
        <taxon>Pseudomonadati</taxon>
        <taxon>Bacteroidota</taxon>
        <taxon>Sphingobacteriia</taxon>
        <taxon>Sphingobacteriales</taxon>
        <taxon>Sphingobacteriaceae</taxon>
        <taxon>Pedobacter</taxon>
    </lineage>
</organism>
<keyword evidence="7" id="KW-1185">Reference proteome</keyword>
<protein>
    <submittedName>
        <fullName evidence="6">3',5'-cyclic-nucleotide phosphodiesterase</fullName>
    </submittedName>
</protein>
<comment type="similarity">
    <text evidence="3 4">Belongs to the cyclic nucleotide phosphodiesterase class-II family.</text>
</comment>
<dbReference type="InterPro" id="IPR024225">
    <property type="entry name" value="cAMP-PdiesteraseII_CS"/>
</dbReference>
<dbReference type="InterPro" id="IPR036866">
    <property type="entry name" value="RibonucZ/Hydroxyglut_hydro"/>
</dbReference>
<feature type="signal peptide" evidence="5">
    <location>
        <begin position="1"/>
        <end position="22"/>
    </location>
</feature>
<evidence type="ECO:0000313" key="7">
    <source>
        <dbReference type="Proteomes" id="UP000198850"/>
    </source>
</evidence>
<dbReference type="GO" id="GO:1902660">
    <property type="term" value="P:negative regulation of glucose mediated signaling pathway"/>
    <property type="evidence" value="ECO:0007669"/>
    <property type="project" value="TreeGrafter"/>
</dbReference>
<keyword evidence="1 4" id="KW-0378">Hydrolase</keyword>
<dbReference type="SUPFAM" id="SSF56281">
    <property type="entry name" value="Metallo-hydrolase/oxidoreductase"/>
    <property type="match status" value="1"/>
</dbReference>
<evidence type="ECO:0000256" key="5">
    <source>
        <dbReference type="SAM" id="SignalP"/>
    </source>
</evidence>
<dbReference type="Proteomes" id="UP000198850">
    <property type="component" value="Unassembled WGS sequence"/>
</dbReference>
<dbReference type="PROSITE" id="PS00607">
    <property type="entry name" value="PDEASE_II"/>
    <property type="match status" value="1"/>
</dbReference>
<dbReference type="PANTHER" id="PTHR28283:SF1">
    <property type="entry name" value="3',5'-CYCLIC-NUCLEOTIDE PHOSPHODIESTERASE 1"/>
    <property type="match status" value="1"/>
</dbReference>
<proteinExistence type="inferred from homology"/>
<dbReference type="STRING" id="425514.SAMN05443550_101398"/>
<sequence length="320" mass="36005">MIKRTGALLFYLFMLCSASLHAQHLDYSFKVIPLGTMGGLDESNLSAYMIAASGSDNFICADAGTIRHGIDVAIANKAIEGPAEMVLKKNIRGYLVSHPHLDHVAGLIMNSPEDSPKNIYALPSVAAVLKDKYFTWKAWANFTNEGELPHLDKYTYVYLREKEKIALMGTEMEVIAFPLSHGPSYESTAFLISHENKYLLYLGDTGADQIEKSGDLQKLWEQIAPLVKENRLKAIFIETSFFDKQPEKLLFGHLTPHLLIQELEKLGKLSGLEKLQKVPIVITHMKAFGQEKQELIMELKKDDQLHLNLVFPVQGKKMLF</sequence>
<evidence type="ECO:0000256" key="2">
    <source>
        <dbReference type="ARBA" id="ARBA00023149"/>
    </source>
</evidence>
<dbReference type="GO" id="GO:0004115">
    <property type="term" value="F:3',5'-cyclic-AMP phosphodiesterase activity"/>
    <property type="evidence" value="ECO:0007669"/>
    <property type="project" value="UniProtKB-UniRule"/>
</dbReference>
<dbReference type="InterPro" id="IPR000396">
    <property type="entry name" value="Pdiesterase2"/>
</dbReference>
<evidence type="ECO:0000256" key="1">
    <source>
        <dbReference type="ARBA" id="ARBA00022801"/>
    </source>
</evidence>
<dbReference type="PRINTS" id="PR00388">
    <property type="entry name" value="PDIESTERASE2"/>
</dbReference>
<keyword evidence="2 4" id="KW-0114">cAMP</keyword>
<accession>A0A1H3WUA6</accession>
<dbReference type="AlphaFoldDB" id="A0A1H3WUA6"/>
<dbReference type="PANTHER" id="PTHR28283">
    <property type="entry name" value="3',5'-CYCLIC-NUCLEOTIDE PHOSPHODIESTERASE 1"/>
    <property type="match status" value="1"/>
</dbReference>
<name>A0A1H3WUA6_9SPHI</name>
<dbReference type="EMBL" id="FNRA01000001">
    <property type="protein sequence ID" value="SDZ90757.1"/>
    <property type="molecule type" value="Genomic_DNA"/>
</dbReference>
<evidence type="ECO:0000256" key="4">
    <source>
        <dbReference type="PIRNR" id="PIRNR000962"/>
    </source>
</evidence>
<dbReference type="Pfam" id="PF02112">
    <property type="entry name" value="PDEase_II"/>
    <property type="match status" value="1"/>
</dbReference>
<dbReference type="Gene3D" id="3.60.15.10">
    <property type="entry name" value="Ribonuclease Z/Hydroxyacylglutathione hydrolase-like"/>
    <property type="match status" value="1"/>
</dbReference>
<gene>
    <name evidence="6" type="ORF">SAMN05443550_101398</name>
</gene>
<evidence type="ECO:0000256" key="3">
    <source>
        <dbReference type="ARBA" id="ARBA00025762"/>
    </source>
</evidence>
<keyword evidence="5" id="KW-0732">Signal</keyword>
<reference evidence="6 7" key="1">
    <citation type="submission" date="2016-10" db="EMBL/GenBank/DDBJ databases">
        <authorList>
            <person name="de Groot N.N."/>
        </authorList>
    </citation>
    <scope>NUCLEOTIDE SEQUENCE [LARGE SCALE GENOMIC DNA]</scope>
    <source>
        <strain evidence="6 7">DSM 19033</strain>
    </source>
</reference>
<evidence type="ECO:0000313" key="6">
    <source>
        <dbReference type="EMBL" id="SDZ90757.1"/>
    </source>
</evidence>